<dbReference type="Proteomes" id="UP000193863">
    <property type="component" value="Unassembled WGS sequence"/>
</dbReference>
<evidence type="ECO:0000313" key="1">
    <source>
        <dbReference type="EMBL" id="ORO92423.1"/>
    </source>
</evidence>
<keyword evidence="1" id="KW-0808">Transferase</keyword>
<accession>A0A1X1JYW9</accession>
<gene>
    <name evidence="1" type="ORF">B7699_07805</name>
</gene>
<comment type="caution">
    <text evidence="1">The sequence shown here is derived from an EMBL/GenBank/DDBJ whole genome shotgun (WGS) entry which is preliminary data.</text>
</comment>
<dbReference type="InterPro" id="IPR029044">
    <property type="entry name" value="Nucleotide-diphossugar_trans"/>
</dbReference>
<dbReference type="Gene3D" id="3.90.550.20">
    <property type="match status" value="1"/>
</dbReference>
<organism evidence="1 2">
    <name type="scientific">Streptococcus mitis</name>
    <dbReference type="NCBI Taxonomy" id="28037"/>
    <lineage>
        <taxon>Bacteria</taxon>
        <taxon>Bacillati</taxon>
        <taxon>Bacillota</taxon>
        <taxon>Bacilli</taxon>
        <taxon>Lactobacillales</taxon>
        <taxon>Streptococcaceae</taxon>
        <taxon>Streptococcus</taxon>
        <taxon>Streptococcus mitis group</taxon>
    </lineage>
</organism>
<dbReference type="GO" id="GO:0016757">
    <property type="term" value="F:glycosyltransferase activity"/>
    <property type="evidence" value="ECO:0007669"/>
    <property type="project" value="InterPro"/>
</dbReference>
<dbReference type="Pfam" id="PF05704">
    <property type="entry name" value="Caps_synth"/>
    <property type="match status" value="1"/>
</dbReference>
<reference evidence="1 2" key="1">
    <citation type="journal article" date="2016" name="Eur. J. Clin. Microbiol. Infect. Dis.">
        <title>Whole genome sequencing as a tool for phylogenetic analysis of clinical strains of Mitis group streptococci.</title>
        <authorList>
            <person name="Rasmussen L.H."/>
            <person name="Dargis R."/>
            <person name="Hojholt K."/>
            <person name="Christensen J.J."/>
            <person name="Skovgaard O."/>
            <person name="Justesen U.S."/>
            <person name="Rosenvinge F.S."/>
            <person name="Moser C."/>
            <person name="Lukjancenko O."/>
            <person name="Rasmussen S."/>
            <person name="Nielsen X.C."/>
        </authorList>
    </citation>
    <scope>NUCLEOTIDE SEQUENCE [LARGE SCALE GENOMIC DNA]</scope>
    <source>
        <strain evidence="1 2">RH_43861_09</strain>
    </source>
</reference>
<evidence type="ECO:0000313" key="2">
    <source>
        <dbReference type="Proteomes" id="UP000193863"/>
    </source>
</evidence>
<dbReference type="SUPFAM" id="SSF53448">
    <property type="entry name" value="Nucleotide-diphospho-sugar transferases"/>
    <property type="match status" value="1"/>
</dbReference>
<name>A0A1X1JYW9_STRMT</name>
<protein>
    <submittedName>
        <fullName evidence="1">Glycosyl transferase</fullName>
    </submittedName>
</protein>
<sequence>MKSMKKIVKEYFLLKNTFNPQIARNKLFEKIWGRLSNIPLLRDKITNFYYRKHETILEYLENEFEYFLKNYLYDEEIKFVNSNSKIIFSMWIQGEENAPKIVQKTIESQRSYAKRYGYQYVLLDENNLFNYIDLPEIIIEKYKSGIIDFIKFSDIVRVTLLAKYGGVWLDSTIYIETSKKLEYLENDFYTIRLKDEEKIPKFVPKGRWTGFCLAGKQNFILFRFLRDFQIEYFKRFNVAIDYFLIDYLIELAYRKINSVNKSINENSETNPELVFLATNMSRKYNDHDWKEVLKNTSLFKCTYKVKINSNEGTYFNKIIDK</sequence>
<dbReference type="InterPro" id="IPR008441">
    <property type="entry name" value="AfumC-like_glycosyl_Trfase"/>
</dbReference>
<dbReference type="AlphaFoldDB" id="A0A1X1JYW9"/>
<dbReference type="EMBL" id="NCVG01000023">
    <property type="protein sequence ID" value="ORO92423.1"/>
    <property type="molecule type" value="Genomic_DNA"/>
</dbReference>
<proteinExistence type="predicted"/>